<keyword evidence="4 8" id="KW-0406">Ion transport</keyword>
<dbReference type="InterPro" id="IPR026015">
    <property type="entry name" value="ATP_synth_OSCP/delta_N_sf"/>
</dbReference>
<dbReference type="EMBL" id="FMZV01000004">
    <property type="protein sequence ID" value="SDC96927.1"/>
    <property type="molecule type" value="Genomic_DNA"/>
</dbReference>
<comment type="subcellular location">
    <subcellularLocation>
        <location evidence="8">Cell membrane</location>
        <topology evidence="8">Peripheral membrane protein</topology>
    </subcellularLocation>
    <subcellularLocation>
        <location evidence="1">Membrane</location>
    </subcellularLocation>
</comment>
<dbReference type="Proteomes" id="UP000199628">
    <property type="component" value="Unassembled WGS sequence"/>
</dbReference>
<dbReference type="STRING" id="639004.SAMN04488239_104261"/>
<dbReference type="PRINTS" id="PR00125">
    <property type="entry name" value="ATPASEDELTA"/>
</dbReference>
<evidence type="ECO:0000256" key="1">
    <source>
        <dbReference type="ARBA" id="ARBA00004370"/>
    </source>
</evidence>
<evidence type="ECO:0000313" key="9">
    <source>
        <dbReference type="EMBL" id="SDC96927.1"/>
    </source>
</evidence>
<dbReference type="InterPro" id="IPR000711">
    <property type="entry name" value="ATPase_OSCP/dsu"/>
</dbReference>
<evidence type="ECO:0000256" key="8">
    <source>
        <dbReference type="HAMAP-Rule" id="MF_01416"/>
    </source>
</evidence>
<evidence type="ECO:0000313" key="10">
    <source>
        <dbReference type="Proteomes" id="UP000199628"/>
    </source>
</evidence>
<proteinExistence type="inferred from homology"/>
<comment type="function">
    <text evidence="8">F(1)F(0) ATP synthase produces ATP from ADP in the presence of a proton or sodium gradient. F-type ATPases consist of two structural domains, F(1) containing the extramembraneous catalytic core and F(0) containing the membrane proton channel, linked together by a central stalk and a peripheral stalk. During catalysis, ATP synthesis in the catalytic domain of F(1) is coupled via a rotary mechanism of the central stalk subunits to proton translocation.</text>
</comment>
<evidence type="ECO:0000256" key="7">
    <source>
        <dbReference type="ARBA" id="ARBA00023310"/>
    </source>
</evidence>
<dbReference type="NCBIfam" id="NF004406">
    <property type="entry name" value="PRK05758.3-2"/>
    <property type="match status" value="1"/>
</dbReference>
<dbReference type="NCBIfam" id="NF004402">
    <property type="entry name" value="PRK05758.2-2"/>
    <property type="match status" value="1"/>
</dbReference>
<keyword evidence="2 8" id="KW-0813">Transport</keyword>
<organism evidence="9 10">
    <name type="scientific">Ruegeria marina</name>
    <dbReference type="NCBI Taxonomy" id="639004"/>
    <lineage>
        <taxon>Bacteria</taxon>
        <taxon>Pseudomonadati</taxon>
        <taxon>Pseudomonadota</taxon>
        <taxon>Alphaproteobacteria</taxon>
        <taxon>Rhodobacterales</taxon>
        <taxon>Roseobacteraceae</taxon>
        <taxon>Ruegeria</taxon>
    </lineage>
</organism>
<dbReference type="GO" id="GO:0046933">
    <property type="term" value="F:proton-transporting ATP synthase activity, rotational mechanism"/>
    <property type="evidence" value="ECO:0007669"/>
    <property type="project" value="UniProtKB-UniRule"/>
</dbReference>
<evidence type="ECO:0000256" key="4">
    <source>
        <dbReference type="ARBA" id="ARBA00023065"/>
    </source>
</evidence>
<evidence type="ECO:0000256" key="6">
    <source>
        <dbReference type="ARBA" id="ARBA00023196"/>
    </source>
</evidence>
<evidence type="ECO:0000256" key="5">
    <source>
        <dbReference type="ARBA" id="ARBA00023136"/>
    </source>
</evidence>
<keyword evidence="3 8" id="KW-0375">Hydrogen ion transport</keyword>
<keyword evidence="5 8" id="KW-0472">Membrane</keyword>
<evidence type="ECO:0000256" key="3">
    <source>
        <dbReference type="ARBA" id="ARBA00022781"/>
    </source>
</evidence>
<accession>A0A1G6QYV8</accession>
<dbReference type="AlphaFoldDB" id="A0A1G6QYV8"/>
<evidence type="ECO:0000256" key="2">
    <source>
        <dbReference type="ARBA" id="ARBA00022448"/>
    </source>
</evidence>
<keyword evidence="7 8" id="KW-0066">ATP synthesis</keyword>
<keyword evidence="6 8" id="KW-0139">CF(1)</keyword>
<comment type="function">
    <text evidence="8">This protein is part of the stalk that links CF(0) to CF(1). It either transmits conformational changes from CF(0) to CF(1) or is implicated in proton conduction.</text>
</comment>
<reference evidence="10" key="1">
    <citation type="submission" date="2016-10" db="EMBL/GenBank/DDBJ databases">
        <authorList>
            <person name="Varghese N."/>
            <person name="Submissions S."/>
        </authorList>
    </citation>
    <scope>NUCLEOTIDE SEQUENCE [LARGE SCALE GENOMIC DNA]</scope>
    <source>
        <strain evidence="10">CGMCC 1.9108</strain>
    </source>
</reference>
<dbReference type="GO" id="GO:0005886">
    <property type="term" value="C:plasma membrane"/>
    <property type="evidence" value="ECO:0007669"/>
    <property type="project" value="UniProtKB-SubCell"/>
</dbReference>
<dbReference type="NCBIfam" id="TIGR01145">
    <property type="entry name" value="ATP_synt_delta"/>
    <property type="match status" value="1"/>
</dbReference>
<keyword evidence="8" id="KW-1003">Cell membrane</keyword>
<sequence length="215" mass="22674">MPRRYGGVSSRPRGRAQGAFGANNIGRVDVSEPASISAGIAARYATAIFEIAKENKDLKGLETGINDLAAALGESADLRNLIASPLVSRAEQEAAITAIAKKMKLGAMLANSLGLMAQKRRLFVLPQLLKALKDALAEERGEVTADVTSAKALTKTQIEKLTKTLSERVGKSVTINATVDESLIGGLVVKVGSKMIDSSIRSKLNSLQNAMKEVG</sequence>
<dbReference type="GO" id="GO:0045259">
    <property type="term" value="C:proton-transporting ATP synthase complex"/>
    <property type="evidence" value="ECO:0007669"/>
    <property type="project" value="UniProtKB-KW"/>
</dbReference>
<dbReference type="SUPFAM" id="SSF47928">
    <property type="entry name" value="N-terminal domain of the delta subunit of the F1F0-ATP synthase"/>
    <property type="match status" value="1"/>
</dbReference>
<keyword evidence="10" id="KW-1185">Reference proteome</keyword>
<protein>
    <recommendedName>
        <fullName evidence="8">ATP synthase subunit delta</fullName>
    </recommendedName>
    <alternativeName>
        <fullName evidence="8">ATP synthase F(1) sector subunit delta</fullName>
    </alternativeName>
    <alternativeName>
        <fullName evidence="8">F-type ATPase subunit delta</fullName>
        <shortName evidence="8">F-ATPase subunit delta</shortName>
    </alternativeName>
</protein>
<dbReference type="HAMAP" id="MF_01416">
    <property type="entry name" value="ATP_synth_delta_bact"/>
    <property type="match status" value="1"/>
</dbReference>
<dbReference type="Pfam" id="PF00213">
    <property type="entry name" value="OSCP"/>
    <property type="match status" value="1"/>
</dbReference>
<dbReference type="PROSITE" id="PS00389">
    <property type="entry name" value="ATPASE_DELTA"/>
    <property type="match status" value="1"/>
</dbReference>
<dbReference type="PANTHER" id="PTHR11910">
    <property type="entry name" value="ATP SYNTHASE DELTA CHAIN"/>
    <property type="match status" value="1"/>
</dbReference>
<dbReference type="InterPro" id="IPR020781">
    <property type="entry name" value="ATPase_OSCP/d_CS"/>
</dbReference>
<gene>
    <name evidence="8" type="primary">atpH</name>
    <name evidence="9" type="ORF">SAMN04488239_104261</name>
</gene>
<name>A0A1G6QYV8_9RHOB</name>
<dbReference type="Gene3D" id="1.10.520.20">
    <property type="entry name" value="N-terminal domain of the delta subunit of the F1F0-ATP synthase"/>
    <property type="match status" value="1"/>
</dbReference>
<comment type="similarity">
    <text evidence="8">Belongs to the ATPase delta chain family.</text>
</comment>